<evidence type="ECO:0000313" key="2">
    <source>
        <dbReference type="Proteomes" id="UP000688947"/>
    </source>
</evidence>
<reference evidence="1" key="1">
    <citation type="submission" date="2021-01" db="EMBL/GenBank/DDBJ databases">
        <title>Phytophthora aleatoria, a newly-described species from Pinus radiata is distinct from Phytophthora cactorum isolates based on comparative genomics.</title>
        <authorList>
            <person name="Mcdougal R."/>
            <person name="Panda P."/>
            <person name="Williams N."/>
            <person name="Studholme D.J."/>
        </authorList>
    </citation>
    <scope>NUCLEOTIDE SEQUENCE</scope>
    <source>
        <strain evidence="1">NZFS 3830</strain>
    </source>
</reference>
<dbReference type="OrthoDB" id="10280783at2759"/>
<proteinExistence type="predicted"/>
<dbReference type="Proteomes" id="UP000688947">
    <property type="component" value="Unassembled WGS sequence"/>
</dbReference>
<gene>
    <name evidence="1" type="ORF">JG687_00015983</name>
</gene>
<sequence>MHHFLHDGQIRETCDFSTSRKYCATSGREDVCSGKTGKKIMHEVGREAGNDVTFLQDQLDITTVIAFQTIQQNKKTKL</sequence>
<protein>
    <submittedName>
        <fullName evidence="1">Uncharacterized protein</fullName>
    </submittedName>
</protein>
<organism evidence="1 2">
    <name type="scientific">Phytophthora cactorum</name>
    <dbReference type="NCBI Taxonomy" id="29920"/>
    <lineage>
        <taxon>Eukaryota</taxon>
        <taxon>Sar</taxon>
        <taxon>Stramenopiles</taxon>
        <taxon>Oomycota</taxon>
        <taxon>Peronosporomycetes</taxon>
        <taxon>Peronosporales</taxon>
        <taxon>Peronosporaceae</taxon>
        <taxon>Phytophthora</taxon>
    </lineage>
</organism>
<name>A0A8T1TSA1_9STRA</name>
<evidence type="ECO:0000313" key="1">
    <source>
        <dbReference type="EMBL" id="KAG6947633.1"/>
    </source>
</evidence>
<dbReference type="AlphaFoldDB" id="A0A8T1TSA1"/>
<accession>A0A8T1TSA1</accession>
<dbReference type="EMBL" id="JAENGZ010001515">
    <property type="protein sequence ID" value="KAG6947633.1"/>
    <property type="molecule type" value="Genomic_DNA"/>
</dbReference>
<comment type="caution">
    <text evidence="1">The sequence shown here is derived from an EMBL/GenBank/DDBJ whole genome shotgun (WGS) entry which is preliminary data.</text>
</comment>